<reference evidence="2 3" key="1">
    <citation type="submission" date="2020-01" db="EMBL/GenBank/DDBJ databases">
        <title>Insect and environment-associated Actinomycetes.</title>
        <authorList>
            <person name="Currrie C."/>
            <person name="Chevrette M."/>
            <person name="Carlson C."/>
            <person name="Stubbendieck R."/>
            <person name="Wendt-Pienkowski E."/>
        </authorList>
    </citation>
    <scope>NUCLEOTIDE SEQUENCE [LARGE SCALE GENOMIC DNA]</scope>
    <source>
        <strain evidence="2 3">SID11342</strain>
    </source>
</reference>
<gene>
    <name evidence="2" type="ORF">G3I29_11420</name>
</gene>
<evidence type="ECO:0000313" key="2">
    <source>
        <dbReference type="EMBL" id="NEA16125.1"/>
    </source>
</evidence>
<dbReference type="EMBL" id="JAAGLQ010000223">
    <property type="protein sequence ID" value="NEA16125.1"/>
    <property type="molecule type" value="Genomic_DNA"/>
</dbReference>
<dbReference type="Gene3D" id="2.60.120.620">
    <property type="entry name" value="q2cbj1_9rhob like domain"/>
    <property type="match status" value="1"/>
</dbReference>
<dbReference type="AlphaFoldDB" id="A0A6N9U5K6"/>
<dbReference type="InterPro" id="IPR044862">
    <property type="entry name" value="Pro_4_hyd_alph_FE2OG_OXY"/>
</dbReference>
<sequence length="262" mass="29342">MLSNSKLITVDSLTEQSLHDLFALRCVAVRVPEFYDPTYSKALSDLLYQEIDASVSGGIYESDIDSFWNVTSDPSRRERYFGGALPLQQRLRRLSAPHPSPIDLLRATLDERWPGGSTLMSMEGRKMPFGITRAWRTGSEGLPHQDVLHRESSDPEFKAMAGQLGVNIYFDTADEGGELEVWDHRVTDEQYADIAEQYPGSYGYPRETLPESAVLIKPEPGDLVLVNTSCVHAIRKITKGRRLTVSGFVGNFGTDLPLRCWS</sequence>
<accession>A0A6N9U5K6</accession>
<dbReference type="Proteomes" id="UP000471293">
    <property type="component" value="Unassembled WGS sequence"/>
</dbReference>
<proteinExistence type="predicted"/>
<name>A0A6N9U5K6_STRHA</name>
<feature type="domain" description="Prolyl 4-hydroxylase alpha subunit Fe(2+) 2OG dioxygenase" evidence="1">
    <location>
        <begin position="137"/>
        <end position="249"/>
    </location>
</feature>
<evidence type="ECO:0000259" key="1">
    <source>
        <dbReference type="Pfam" id="PF13640"/>
    </source>
</evidence>
<dbReference type="Pfam" id="PF13640">
    <property type="entry name" value="2OG-FeII_Oxy_3"/>
    <property type="match status" value="1"/>
</dbReference>
<organism evidence="2 3">
    <name type="scientific">Streptomyces halstedii</name>
    <dbReference type="NCBI Taxonomy" id="1944"/>
    <lineage>
        <taxon>Bacteria</taxon>
        <taxon>Bacillati</taxon>
        <taxon>Actinomycetota</taxon>
        <taxon>Actinomycetes</taxon>
        <taxon>Kitasatosporales</taxon>
        <taxon>Streptomycetaceae</taxon>
        <taxon>Streptomyces</taxon>
    </lineage>
</organism>
<protein>
    <submittedName>
        <fullName evidence="2">2OG-Fe(II) oxygenase</fullName>
    </submittedName>
</protein>
<comment type="caution">
    <text evidence="2">The sequence shown here is derived from an EMBL/GenBank/DDBJ whole genome shotgun (WGS) entry which is preliminary data.</text>
</comment>
<evidence type="ECO:0000313" key="3">
    <source>
        <dbReference type="Proteomes" id="UP000471293"/>
    </source>
</evidence>
<dbReference type="RefSeq" id="WP_103489476.1">
    <property type="nucleotide sequence ID" value="NZ_JAAGLQ010000223.1"/>
</dbReference>